<dbReference type="PROSITE" id="PS01125">
    <property type="entry name" value="ROK"/>
    <property type="match status" value="1"/>
</dbReference>
<sequence>MTKILNNHVLAADVGGTNTRMAIVTGNGEILTLIKRPTHCKDGQDEMITFLVSFAREVIEKSNLPEEKICGMGIGFPGPLNAETGTIFNPPNLNGWDNVPLKDILGKELKVPVAIENDANAAALGEWWKGAGSGTSSLFCITLGTGVGGGMVLGGKVWHGASSIAGEIGHTTIIRDGIECTCGNTGCLEIYACSGGILKRVNDALLKEGDNGKFQPLTDLKEIGQMLIQGNEVVLKVIKETGVILGIAIANLANLLNPEMVVLFGGVTNLGTSLIGPLREEVKRRAFKKATESLRIELSQLGDNSGIFGAAKNILSQL</sequence>
<name>A0A942A1J7_9BACT</name>
<protein>
    <submittedName>
        <fullName evidence="2">Glucokinase</fullName>
    </submittedName>
</protein>
<dbReference type="SUPFAM" id="SSF53067">
    <property type="entry name" value="Actin-like ATPase domain"/>
    <property type="match status" value="1"/>
</dbReference>
<dbReference type="Proteomes" id="UP000722750">
    <property type="component" value="Unassembled WGS sequence"/>
</dbReference>
<dbReference type="EMBL" id="JAANXD010000085">
    <property type="protein sequence ID" value="MBS1259213.1"/>
    <property type="molecule type" value="Genomic_DNA"/>
</dbReference>
<evidence type="ECO:0000256" key="1">
    <source>
        <dbReference type="ARBA" id="ARBA00006479"/>
    </source>
</evidence>
<dbReference type="PANTHER" id="PTHR18964">
    <property type="entry name" value="ROK (REPRESSOR, ORF, KINASE) FAMILY"/>
    <property type="match status" value="1"/>
</dbReference>
<evidence type="ECO:0000313" key="3">
    <source>
        <dbReference type="Proteomes" id="UP000722750"/>
    </source>
</evidence>
<organism evidence="2 3">
    <name type="scientific">Candidatus Scalindua arabica</name>
    <dbReference type="NCBI Taxonomy" id="1127984"/>
    <lineage>
        <taxon>Bacteria</taxon>
        <taxon>Pseudomonadati</taxon>
        <taxon>Planctomycetota</taxon>
        <taxon>Candidatus Brocadiia</taxon>
        <taxon>Candidatus Brocadiales</taxon>
        <taxon>Candidatus Scalinduaceae</taxon>
        <taxon>Candidatus Scalindua</taxon>
    </lineage>
</organism>
<reference evidence="2" key="1">
    <citation type="journal article" date="2021" name="ISME J.">
        <title>Fine-scale metabolic discontinuity in a stratified prokaryote microbiome of a Red Sea deep halocline.</title>
        <authorList>
            <person name="Michoud G."/>
            <person name="Ngugi D.K."/>
            <person name="Barozzi A."/>
            <person name="Merlino G."/>
            <person name="Calleja M.L."/>
            <person name="Delgado-Huertas A."/>
            <person name="Moran X.A.G."/>
            <person name="Daffonchio D."/>
        </authorList>
    </citation>
    <scope>NUCLEOTIDE SEQUENCE</scope>
    <source>
        <strain evidence="2">SuakinDeep_MAG55_1</strain>
    </source>
</reference>
<comment type="caution">
    <text evidence="2">The sequence shown here is derived from an EMBL/GenBank/DDBJ whole genome shotgun (WGS) entry which is preliminary data.</text>
</comment>
<dbReference type="InterPro" id="IPR043129">
    <property type="entry name" value="ATPase_NBD"/>
</dbReference>
<proteinExistence type="inferred from homology"/>
<dbReference type="AlphaFoldDB" id="A0A942A1J7"/>
<dbReference type="Pfam" id="PF00480">
    <property type="entry name" value="ROK"/>
    <property type="match status" value="1"/>
</dbReference>
<comment type="similarity">
    <text evidence="1">Belongs to the ROK (NagC/XylR) family.</text>
</comment>
<evidence type="ECO:0000313" key="2">
    <source>
        <dbReference type="EMBL" id="MBS1259213.1"/>
    </source>
</evidence>
<dbReference type="InterPro" id="IPR049874">
    <property type="entry name" value="ROK_cs"/>
</dbReference>
<gene>
    <name evidence="2" type="ORF">MAG551_02280</name>
</gene>
<accession>A0A942A1J7</accession>
<dbReference type="InterPro" id="IPR000600">
    <property type="entry name" value="ROK"/>
</dbReference>
<dbReference type="Gene3D" id="3.30.420.40">
    <property type="match status" value="2"/>
</dbReference>
<dbReference type="PANTHER" id="PTHR18964:SF149">
    <property type="entry name" value="BIFUNCTIONAL UDP-N-ACETYLGLUCOSAMINE 2-EPIMERASE_N-ACETYLMANNOSAMINE KINASE"/>
    <property type="match status" value="1"/>
</dbReference>